<comment type="catalytic activity">
    <reaction evidence="9">
        <text>cyclobutadipyrimidine (in DNA) = 2 pyrimidine residues (in DNA).</text>
        <dbReference type="EC" id="4.1.99.3"/>
    </reaction>
</comment>
<dbReference type="Proteomes" id="UP000502894">
    <property type="component" value="Chromosome"/>
</dbReference>
<protein>
    <recommendedName>
        <fullName evidence="4">Deoxyribodipyrimidine photo-lyase</fullName>
        <ecNumber evidence="3">4.1.99.3</ecNumber>
    </recommendedName>
    <alternativeName>
        <fullName evidence="8">DNA photolyase</fullName>
    </alternativeName>
    <alternativeName>
        <fullName evidence="11">Photoreactivating enzyme</fullName>
    </alternativeName>
</protein>
<evidence type="ECO:0000256" key="2">
    <source>
        <dbReference type="ARBA" id="ARBA00005862"/>
    </source>
</evidence>
<feature type="binding site" evidence="12">
    <location>
        <position position="221"/>
    </location>
    <ligand>
        <name>FAD</name>
        <dbReference type="ChEBI" id="CHEBI:57692"/>
    </ligand>
</feature>
<dbReference type="GO" id="GO:0003904">
    <property type="term" value="F:deoxyribodipyrimidine photo-lyase activity"/>
    <property type="evidence" value="ECO:0007669"/>
    <property type="project" value="UniProtKB-EC"/>
</dbReference>
<dbReference type="GO" id="GO:0009416">
    <property type="term" value="P:response to light stimulus"/>
    <property type="evidence" value="ECO:0007669"/>
    <property type="project" value="TreeGrafter"/>
</dbReference>
<evidence type="ECO:0000256" key="11">
    <source>
        <dbReference type="ARBA" id="ARBA00083107"/>
    </source>
</evidence>
<dbReference type="Gene3D" id="3.40.50.620">
    <property type="entry name" value="HUPs"/>
    <property type="match status" value="1"/>
</dbReference>
<dbReference type="Pfam" id="PF03441">
    <property type="entry name" value="FAD_binding_7"/>
    <property type="match status" value="1"/>
</dbReference>
<dbReference type="InterPro" id="IPR014729">
    <property type="entry name" value="Rossmann-like_a/b/a_fold"/>
</dbReference>
<dbReference type="GO" id="GO:0003677">
    <property type="term" value="F:DNA binding"/>
    <property type="evidence" value="ECO:0007669"/>
    <property type="project" value="TreeGrafter"/>
</dbReference>
<dbReference type="InterPro" id="IPR036155">
    <property type="entry name" value="Crypto/Photolyase_N_sf"/>
</dbReference>
<evidence type="ECO:0000256" key="13">
    <source>
        <dbReference type="PIRSR" id="PIRSR602081-2"/>
    </source>
</evidence>
<dbReference type="Pfam" id="PF00875">
    <property type="entry name" value="DNA_photolyase"/>
    <property type="match status" value="1"/>
</dbReference>
<accession>A0A6F8T125</accession>
<organism evidence="16 17">
    <name type="scientific">Legionella antarctica</name>
    <dbReference type="NCBI Taxonomy" id="2708020"/>
    <lineage>
        <taxon>Bacteria</taxon>
        <taxon>Pseudomonadati</taxon>
        <taxon>Pseudomonadota</taxon>
        <taxon>Gammaproteobacteria</taxon>
        <taxon>Legionellales</taxon>
        <taxon>Legionellaceae</taxon>
        <taxon>Legionella</taxon>
    </lineage>
</organism>
<evidence type="ECO:0000256" key="8">
    <source>
        <dbReference type="ARBA" id="ARBA00031671"/>
    </source>
</evidence>
<gene>
    <name evidence="16" type="primary">phrB</name>
    <name evidence="16" type="ORF">TUM19329_02210</name>
</gene>
<dbReference type="Gene3D" id="1.10.579.10">
    <property type="entry name" value="DNA Cyclobutane Dipyrimidine Photolyase, subunit A, domain 3"/>
    <property type="match status" value="1"/>
</dbReference>
<dbReference type="InterPro" id="IPR006050">
    <property type="entry name" value="DNA_photolyase_N"/>
</dbReference>
<comment type="function">
    <text evidence="10">Involved in repair of UV radiation-induced DNA damage. Catalyzes the light-dependent monomerization (300-600 nm) of cyclobutyl pyrimidine dimers (in cis-syn configuration), which are formed between adjacent bases on the same DNA strand upon exposure to ultraviolet radiation.</text>
</comment>
<evidence type="ECO:0000256" key="14">
    <source>
        <dbReference type="RuleBase" id="RU004182"/>
    </source>
</evidence>
<feature type="site" description="Electron transfer via tryptophanyl radical" evidence="13">
    <location>
        <position position="381"/>
    </location>
</feature>
<feature type="binding site" evidence="12">
    <location>
        <begin position="371"/>
        <end position="373"/>
    </location>
    <ligand>
        <name>FAD</name>
        <dbReference type="ChEBI" id="CHEBI:57692"/>
    </ligand>
</feature>
<evidence type="ECO:0000313" key="17">
    <source>
        <dbReference type="Proteomes" id="UP000502894"/>
    </source>
</evidence>
<comment type="similarity">
    <text evidence="14">Belongs to the DNA photolyase family.</text>
</comment>
<proteinExistence type="inferred from homology"/>
<reference evidence="16" key="1">
    <citation type="journal article" date="2020" name="Microbiol. Resour. Announc.">
        <title>Complete Genome Sequence of Novel Psychrotolerant Legionella Strain TUM19329, Isolated from Antarctic Lake Sediment.</title>
        <authorList>
            <person name="Shimada S."/>
            <person name="Nakai R."/>
            <person name="Aoki K."/>
            <person name="Shimoeda N."/>
            <person name="Ohno G."/>
            <person name="Miyazaki Y."/>
            <person name="Kudoh S."/>
            <person name="Imura S."/>
            <person name="Watanabe K."/>
            <person name="Ishii Y."/>
            <person name="Tateda K."/>
        </authorList>
    </citation>
    <scope>NUCLEOTIDE SEQUENCE [LARGE SCALE GENOMIC DNA]</scope>
    <source>
        <strain evidence="16">TUM19329</strain>
    </source>
</reference>
<feature type="binding site" evidence="12">
    <location>
        <position position="271"/>
    </location>
    <ligand>
        <name>FAD</name>
        <dbReference type="ChEBI" id="CHEBI:57692"/>
    </ligand>
</feature>
<evidence type="ECO:0000256" key="5">
    <source>
        <dbReference type="ARBA" id="ARBA00022630"/>
    </source>
</evidence>
<dbReference type="GO" id="GO:0000719">
    <property type="term" value="P:photoreactive repair"/>
    <property type="evidence" value="ECO:0007669"/>
    <property type="project" value="UniProtKB-ARBA"/>
</dbReference>
<keyword evidence="5 12" id="KW-0285">Flavoprotein</keyword>
<dbReference type="AlphaFoldDB" id="A0A6F8T125"/>
<feature type="site" description="Electron transfer via tryptophanyl radical" evidence="13">
    <location>
        <position position="305"/>
    </location>
</feature>
<dbReference type="InterPro" id="IPR002081">
    <property type="entry name" value="Cryptochrome/DNA_photolyase_1"/>
</dbReference>
<dbReference type="RefSeq" id="WP_173235734.1">
    <property type="nucleotide sequence ID" value="NZ_AP022839.1"/>
</dbReference>
<dbReference type="EMBL" id="AP022839">
    <property type="protein sequence ID" value="BCA93860.1"/>
    <property type="molecule type" value="Genomic_DNA"/>
</dbReference>
<dbReference type="PROSITE" id="PS51645">
    <property type="entry name" value="PHR_CRY_ALPHA_BETA"/>
    <property type="match status" value="1"/>
</dbReference>
<dbReference type="KEGG" id="lant:TUM19329_02210"/>
<comment type="similarity">
    <text evidence="2">Belongs to the DNA photolyase class-1 family.</text>
</comment>
<dbReference type="FunFam" id="1.10.579.10:FF:000003">
    <property type="entry name" value="Deoxyribodipyrimidine photo-lyase"/>
    <property type="match status" value="1"/>
</dbReference>
<evidence type="ECO:0000256" key="6">
    <source>
        <dbReference type="ARBA" id="ARBA00022827"/>
    </source>
</evidence>
<dbReference type="PANTHER" id="PTHR11455">
    <property type="entry name" value="CRYPTOCHROME"/>
    <property type="match status" value="1"/>
</dbReference>
<feature type="domain" description="Photolyase/cryptochrome alpha/beta" evidence="15">
    <location>
        <begin position="2"/>
        <end position="129"/>
    </location>
</feature>
<evidence type="ECO:0000313" key="16">
    <source>
        <dbReference type="EMBL" id="BCA93860.1"/>
    </source>
</evidence>
<feature type="site" description="Electron transfer via tryptophanyl radical" evidence="13">
    <location>
        <position position="358"/>
    </location>
</feature>
<evidence type="ECO:0000256" key="1">
    <source>
        <dbReference type="ARBA" id="ARBA00001932"/>
    </source>
</evidence>
<keyword evidence="6 12" id="KW-0274">FAD</keyword>
<keyword evidence="17" id="KW-1185">Reference proteome</keyword>
<evidence type="ECO:0000256" key="10">
    <source>
        <dbReference type="ARBA" id="ARBA00059220"/>
    </source>
</evidence>
<sequence length="471" mass="55247">MSTSLFWFRQDLRCRDNPALAHACKNHQKIIPIYIKDPKPDLSMGEAQQWWLHHSLLSLKEDLNKVGLDLCFRQAEPLIVLKELIAQYQIEAVYWNRCYEPMHITRDQLIKAELKAMGIKVISCNGSLLQEPWDVLNQSGSFFKVFTPYWRQCLRQVQERPLIKISEWPSNQPVYSESLAEWNLLPQQPNWAEEFSQHWQPGENAALAKLDHFIAYQLQWYQERRNEPATSGTSRLSPHLHFGEISPHQIWRALQQVMHDPDSDSLATQVYLSELGWREFSYYLLYHYPQLMETNFKRQFDRFSWQEDETNLKLWQKGLTGYPIVDAGMRELWRTGYMHNRVRMIVASFLTKDLMIDWRKGAAWFWDTLLDADLASNSASWQWVAGSGADAAPYYRIFNPVLQGEKFDPQGEYVKRWIPELTSVSKQWVHKPWQAPKGSLPLVLGVDYPLPIVDHAIARQIALASYQKLKP</sequence>
<dbReference type="GO" id="GO:0071949">
    <property type="term" value="F:FAD binding"/>
    <property type="evidence" value="ECO:0007669"/>
    <property type="project" value="TreeGrafter"/>
</dbReference>
<dbReference type="PROSITE" id="PS00394">
    <property type="entry name" value="DNA_PHOTOLYASES_1_1"/>
    <property type="match status" value="1"/>
</dbReference>
<evidence type="ECO:0000256" key="3">
    <source>
        <dbReference type="ARBA" id="ARBA00013149"/>
    </source>
</evidence>
<comment type="cofactor">
    <cofactor evidence="12">
        <name>FAD</name>
        <dbReference type="ChEBI" id="CHEBI:57692"/>
    </cofactor>
    <text evidence="12">Binds 1 FAD per subunit.</text>
</comment>
<dbReference type="PROSITE" id="PS00691">
    <property type="entry name" value="DNA_PHOTOLYASES_1_2"/>
    <property type="match status" value="1"/>
</dbReference>
<keyword evidence="16" id="KW-0456">Lyase</keyword>
<evidence type="ECO:0000259" key="15">
    <source>
        <dbReference type="PROSITE" id="PS51645"/>
    </source>
</evidence>
<keyword evidence="7 14" id="KW-0157">Chromophore</keyword>
<dbReference type="PRINTS" id="PR00147">
    <property type="entry name" value="DNAPHOTLYASE"/>
</dbReference>
<dbReference type="SUPFAM" id="SSF48173">
    <property type="entry name" value="Cryptochrome/photolyase FAD-binding domain"/>
    <property type="match status" value="1"/>
</dbReference>
<dbReference type="InterPro" id="IPR005101">
    <property type="entry name" value="Cryptochr/Photolyase_FAD-bd"/>
</dbReference>
<feature type="binding site" evidence="12">
    <location>
        <begin position="233"/>
        <end position="237"/>
    </location>
    <ligand>
        <name>FAD</name>
        <dbReference type="ChEBI" id="CHEBI:57692"/>
    </ligand>
</feature>
<dbReference type="InterPro" id="IPR018394">
    <property type="entry name" value="DNA_photolyase_1_CS_C"/>
</dbReference>
<comment type="cofactor">
    <cofactor evidence="1">
        <name>(6R)-5,10-methylene-5,6,7,8-tetrahydrofolate</name>
        <dbReference type="ChEBI" id="CHEBI:15636"/>
    </cofactor>
</comment>
<dbReference type="PANTHER" id="PTHR11455:SF9">
    <property type="entry name" value="CRYPTOCHROME CIRCADIAN CLOCK 5 ISOFORM X1"/>
    <property type="match status" value="1"/>
</dbReference>
<dbReference type="InterPro" id="IPR036134">
    <property type="entry name" value="Crypto/Photolyase_FAD-like_sf"/>
</dbReference>
<evidence type="ECO:0000256" key="12">
    <source>
        <dbReference type="PIRSR" id="PIRSR602081-1"/>
    </source>
</evidence>
<evidence type="ECO:0000256" key="9">
    <source>
        <dbReference type="ARBA" id="ARBA00033999"/>
    </source>
</evidence>
<dbReference type="EC" id="4.1.99.3" evidence="3"/>
<evidence type="ECO:0000256" key="7">
    <source>
        <dbReference type="ARBA" id="ARBA00022991"/>
    </source>
</evidence>
<dbReference type="SUPFAM" id="SSF52425">
    <property type="entry name" value="Cryptochrome/photolyase, N-terminal domain"/>
    <property type="match status" value="1"/>
</dbReference>
<dbReference type="Gene3D" id="1.25.40.80">
    <property type="match status" value="1"/>
</dbReference>
<evidence type="ECO:0000256" key="4">
    <source>
        <dbReference type="ARBA" id="ARBA00014046"/>
    </source>
</evidence>
<name>A0A6F8T125_9GAMM</name>